<geneLocation type="plasmid" evidence="1 2">
    <name>unnamed2</name>
</geneLocation>
<dbReference type="EMBL" id="CP063416">
    <property type="protein sequence ID" value="UOE78409.1"/>
    <property type="molecule type" value="Genomic_DNA"/>
</dbReference>
<name>A0AB38R3W7_PARTM</name>
<accession>A0AB38R3W7</accession>
<proteinExistence type="predicted"/>
<evidence type="ECO:0008006" key="3">
    <source>
        <dbReference type="Google" id="ProtNLM"/>
    </source>
</evidence>
<evidence type="ECO:0000313" key="2">
    <source>
        <dbReference type="Proteomes" id="UP001058458"/>
    </source>
</evidence>
<protein>
    <recommendedName>
        <fullName evidence="3">TFIIB-type zinc ribbon-containing protein</fullName>
    </recommendedName>
</protein>
<keyword evidence="1" id="KW-0614">Plasmid</keyword>
<organism evidence="1 2">
    <name type="scientific">Parageobacillus thermoglucosidasius</name>
    <name type="common">Geobacillus thermoglucosidasius</name>
    <dbReference type="NCBI Taxonomy" id="1426"/>
    <lineage>
        <taxon>Bacteria</taxon>
        <taxon>Bacillati</taxon>
        <taxon>Bacillota</taxon>
        <taxon>Bacilli</taxon>
        <taxon>Bacillales</taxon>
        <taxon>Anoxybacillaceae</taxon>
        <taxon>Parageobacillus</taxon>
    </lineage>
</organism>
<reference evidence="1" key="1">
    <citation type="submission" date="2020-10" db="EMBL/GenBank/DDBJ databases">
        <authorList>
            <person name="Delgado J.A."/>
            <person name="Gonzalez J.M."/>
        </authorList>
    </citation>
    <scope>NUCLEOTIDE SEQUENCE</scope>
    <source>
        <strain evidence="1">23.6</strain>
        <plasmid evidence="1">unnamed2</plasmid>
    </source>
</reference>
<gene>
    <name evidence="1" type="ORF">IMI45_20135</name>
</gene>
<dbReference type="AlphaFoldDB" id="A0AB38R3W7"/>
<evidence type="ECO:0000313" key="1">
    <source>
        <dbReference type="EMBL" id="UOE78409.1"/>
    </source>
</evidence>
<dbReference type="Proteomes" id="UP001058458">
    <property type="component" value="Plasmid unnamed2"/>
</dbReference>
<dbReference type="RefSeq" id="WP_256835523.1">
    <property type="nucleotide sequence ID" value="NZ_CP063416.1"/>
</dbReference>
<sequence>MITCPYCATELVEQNGNAYCDFCDISFGPESEWGMWAEDGIRVPGKQMKGFITAEHAEKSVKELVKYHTYDLLVCLRLAREERTKAYDLLKTFNKAIDQGGIEFTEDAAAQGKVYEYWTKRCWVLENILMDRMGYFPERITDDMLIKMQERSLRAQLRRMAISRERRKAKNI</sequence>